<organism evidence="1">
    <name type="scientific">hydrothermal vent metagenome</name>
    <dbReference type="NCBI Taxonomy" id="652676"/>
    <lineage>
        <taxon>unclassified sequences</taxon>
        <taxon>metagenomes</taxon>
        <taxon>ecological metagenomes</taxon>
    </lineage>
</organism>
<dbReference type="EMBL" id="UOFA01000063">
    <property type="protein sequence ID" value="VAW44035.1"/>
    <property type="molecule type" value="Genomic_DNA"/>
</dbReference>
<gene>
    <name evidence="1" type="ORF">MNBD_GAMMA02-553</name>
</gene>
<feature type="non-terminal residue" evidence="1">
    <location>
        <position position="91"/>
    </location>
</feature>
<accession>A0A3B0VKF6</accession>
<name>A0A3B0VKF6_9ZZZZ</name>
<evidence type="ECO:0000313" key="1">
    <source>
        <dbReference type="EMBL" id="VAW44035.1"/>
    </source>
</evidence>
<protein>
    <submittedName>
        <fullName evidence="1">Uncharacterized protein</fullName>
    </submittedName>
</protein>
<sequence length="91" mass="10731">MILTKQYLTHRQYVRQHNISLMQLHEFNHKLLCSLLPAMSDEVNVYQSTLGACPRTGNLLQNSWIWPVSPLIFVKYTYIRLKLVKKLTQTN</sequence>
<dbReference type="AlphaFoldDB" id="A0A3B0VKF6"/>
<reference evidence="1" key="1">
    <citation type="submission" date="2018-06" db="EMBL/GenBank/DDBJ databases">
        <authorList>
            <person name="Zhirakovskaya E."/>
        </authorList>
    </citation>
    <scope>NUCLEOTIDE SEQUENCE</scope>
</reference>
<proteinExistence type="predicted"/>